<reference evidence="2 3" key="1">
    <citation type="submission" date="2024-08" db="EMBL/GenBank/DDBJ databases">
        <authorList>
            <person name="Vancuren S.J."/>
            <person name="Allen-Vercoe E."/>
        </authorList>
    </citation>
    <scope>NUCLEOTIDE SEQUENCE [LARGE SCALE GENOMIC DNA]</scope>
    <source>
        <strain evidence="2 3">16-6-I_42_FAA</strain>
    </source>
</reference>
<dbReference type="Pfam" id="PF05133">
    <property type="entry name" value="SPP1_portal"/>
    <property type="match status" value="1"/>
</dbReference>
<dbReference type="RefSeq" id="WP_195508876.1">
    <property type="nucleotide sequence ID" value="NZ_JBITRD010000002.1"/>
</dbReference>
<evidence type="ECO:0000313" key="3">
    <source>
        <dbReference type="Proteomes" id="UP001614216"/>
    </source>
</evidence>
<comment type="caution">
    <text evidence="2">The sequence shown here is derived from an EMBL/GenBank/DDBJ whole genome shotgun (WGS) entry which is preliminary data.</text>
</comment>
<accession>A0ABW8AXN6</accession>
<dbReference type="InterPro" id="IPR021145">
    <property type="entry name" value="Portal_protein_SPP1_Gp6-like"/>
</dbReference>
<organism evidence="2 3">
    <name type="scientific">Dorea amylophila</name>
    <dbReference type="NCBI Taxonomy" id="2981789"/>
    <lineage>
        <taxon>Bacteria</taxon>
        <taxon>Bacillati</taxon>
        <taxon>Bacillota</taxon>
        <taxon>Clostridia</taxon>
        <taxon>Lachnospirales</taxon>
        <taxon>Lachnospiraceae</taxon>
        <taxon>Dorea</taxon>
    </lineage>
</organism>
<dbReference type="Proteomes" id="UP001614216">
    <property type="component" value="Unassembled WGS sequence"/>
</dbReference>
<protein>
    <submittedName>
        <fullName evidence="2">Phage portal protein</fullName>
    </submittedName>
</protein>
<feature type="compositionally biased region" description="Basic and acidic residues" evidence="1">
    <location>
        <begin position="449"/>
        <end position="466"/>
    </location>
</feature>
<proteinExistence type="predicted"/>
<gene>
    <name evidence="2" type="ORF">ACIF0M_03395</name>
</gene>
<dbReference type="EMBL" id="JBITRD010000002">
    <property type="protein sequence ID" value="MFI7844588.1"/>
    <property type="molecule type" value="Genomic_DNA"/>
</dbReference>
<feature type="region of interest" description="Disordered" evidence="1">
    <location>
        <begin position="449"/>
        <end position="495"/>
    </location>
</feature>
<evidence type="ECO:0000313" key="2">
    <source>
        <dbReference type="EMBL" id="MFI7844588.1"/>
    </source>
</evidence>
<evidence type="ECO:0000256" key="1">
    <source>
        <dbReference type="SAM" id="MobiDB-lite"/>
    </source>
</evidence>
<sequence length="495" mass="56478">MVEPYLHLNGRRMILTDETEVNIGNVVQILRKALPYHWKNRSEISYLWSYYKGRQPILNRVKEVRPEITNKIVENRANEIVSFKSGYLMGEPLQYVSRGNAENIADAINQLNEFVFAEEKPAKDKELADWFHICGTSFRMVLPDEMAGEDDESPFEIYTLDPRNTFVVYNNGLGNKPILGVKYVVDENGVVHYSCYSDHEYFEIVESKVISYDTHILGEIPIIEYPLNMARIGAFELVIPLLDAINLTDSNRLDGVEQFIQALMLFHNVDISSEDFDELRERGAIKFKDIDPQLKAEINYLVSNLNQGETQTLVDHMYQTVLTICGMPNRNGGSSTSDTGSAVIMRDGWSAAEARAKDSELMFKKSERIFLKVVLNICRTLADMDLKVCNVEIRFTRRNYENILQKAQVLDLMLKNNKIHPRLAFEHCGLFVDSDLAYTLSAEYAEEQEQKAQELFEQQQRMKQEGNDDDSGNNEGNGGADGKSAETREQSGNTD</sequence>
<name>A0ABW8AXN6_9FIRM</name>
<keyword evidence="3" id="KW-1185">Reference proteome</keyword>